<accession>A0A1I7YCH4</accession>
<name>A0A1I7YCH4_9BILA</name>
<dbReference type="Proteomes" id="UP000095287">
    <property type="component" value="Unplaced"/>
</dbReference>
<sequence>MSVVVVVLTEAREASPANRKLVEADRPSLRLGGPQRRREPSQDEGGGRVLESEEAPPGPGDELAHG</sequence>
<dbReference type="WBParaSite" id="L893_g14896.t1">
    <property type="protein sequence ID" value="L893_g14896.t1"/>
    <property type="gene ID" value="L893_g14896"/>
</dbReference>
<proteinExistence type="predicted"/>
<feature type="region of interest" description="Disordered" evidence="1">
    <location>
        <begin position="13"/>
        <end position="66"/>
    </location>
</feature>
<evidence type="ECO:0000313" key="2">
    <source>
        <dbReference type="Proteomes" id="UP000095287"/>
    </source>
</evidence>
<keyword evidence="2" id="KW-1185">Reference proteome</keyword>
<organism evidence="2 3">
    <name type="scientific">Steinernema glaseri</name>
    <dbReference type="NCBI Taxonomy" id="37863"/>
    <lineage>
        <taxon>Eukaryota</taxon>
        <taxon>Metazoa</taxon>
        <taxon>Ecdysozoa</taxon>
        <taxon>Nematoda</taxon>
        <taxon>Chromadorea</taxon>
        <taxon>Rhabditida</taxon>
        <taxon>Tylenchina</taxon>
        <taxon>Panagrolaimomorpha</taxon>
        <taxon>Strongyloidoidea</taxon>
        <taxon>Steinernematidae</taxon>
        <taxon>Steinernema</taxon>
    </lineage>
</organism>
<reference evidence="3" key="1">
    <citation type="submission" date="2016-11" db="UniProtKB">
        <authorList>
            <consortium name="WormBaseParasite"/>
        </authorList>
    </citation>
    <scope>IDENTIFICATION</scope>
</reference>
<dbReference type="AlphaFoldDB" id="A0A1I7YCH4"/>
<evidence type="ECO:0000256" key="1">
    <source>
        <dbReference type="SAM" id="MobiDB-lite"/>
    </source>
</evidence>
<evidence type="ECO:0000313" key="3">
    <source>
        <dbReference type="WBParaSite" id="L893_g14896.t1"/>
    </source>
</evidence>
<protein>
    <submittedName>
        <fullName evidence="3">Uncharacterized protein</fullName>
    </submittedName>
</protein>